<reference evidence="2" key="1">
    <citation type="journal article" date="2020" name="Ecol. Evol.">
        <title>Genome structure and content of the rice root-knot nematode (Meloidogyne graminicola).</title>
        <authorList>
            <person name="Phan N.T."/>
            <person name="Danchin E.G.J."/>
            <person name="Klopp C."/>
            <person name="Perfus-Barbeoch L."/>
            <person name="Kozlowski D.K."/>
            <person name="Koutsovoulos G.D."/>
            <person name="Lopez-Roques C."/>
            <person name="Bouchez O."/>
            <person name="Zahm M."/>
            <person name="Besnard G."/>
            <person name="Bellafiore S."/>
        </authorList>
    </citation>
    <scope>NUCLEOTIDE SEQUENCE</scope>
    <source>
        <strain evidence="2">VN-18</strain>
    </source>
</reference>
<accession>A0A8S9ZG60</accession>
<keyword evidence="1" id="KW-1133">Transmembrane helix</keyword>
<evidence type="ECO:0000313" key="2">
    <source>
        <dbReference type="EMBL" id="KAF7632304.1"/>
    </source>
</evidence>
<keyword evidence="1" id="KW-0472">Membrane</keyword>
<feature type="transmembrane region" description="Helical" evidence="1">
    <location>
        <begin position="14"/>
        <end position="33"/>
    </location>
</feature>
<comment type="caution">
    <text evidence="2">The sequence shown here is derived from an EMBL/GenBank/DDBJ whole genome shotgun (WGS) entry which is preliminary data.</text>
</comment>
<dbReference type="EMBL" id="JABEBT010000106">
    <property type="protein sequence ID" value="KAF7632304.1"/>
    <property type="molecule type" value="Genomic_DNA"/>
</dbReference>
<sequence>MYCIQLVKVRDCRVSYFSLLCFVFFMQGLAINCRRDYL</sequence>
<proteinExistence type="predicted"/>
<protein>
    <submittedName>
        <fullName evidence="2">Uncharacterized protein</fullName>
    </submittedName>
</protein>
<organism evidence="2 3">
    <name type="scientific">Meloidogyne graminicola</name>
    <dbReference type="NCBI Taxonomy" id="189291"/>
    <lineage>
        <taxon>Eukaryota</taxon>
        <taxon>Metazoa</taxon>
        <taxon>Ecdysozoa</taxon>
        <taxon>Nematoda</taxon>
        <taxon>Chromadorea</taxon>
        <taxon>Rhabditida</taxon>
        <taxon>Tylenchina</taxon>
        <taxon>Tylenchomorpha</taxon>
        <taxon>Tylenchoidea</taxon>
        <taxon>Meloidogynidae</taxon>
        <taxon>Meloidogyninae</taxon>
        <taxon>Meloidogyne</taxon>
    </lineage>
</organism>
<keyword evidence="1" id="KW-0812">Transmembrane</keyword>
<keyword evidence="3" id="KW-1185">Reference proteome</keyword>
<evidence type="ECO:0000256" key="1">
    <source>
        <dbReference type="SAM" id="Phobius"/>
    </source>
</evidence>
<name>A0A8S9ZG60_9BILA</name>
<dbReference type="AlphaFoldDB" id="A0A8S9ZG60"/>
<gene>
    <name evidence="2" type="ORF">Mgra_00008313</name>
</gene>
<dbReference type="Proteomes" id="UP000605970">
    <property type="component" value="Unassembled WGS sequence"/>
</dbReference>
<evidence type="ECO:0000313" key="3">
    <source>
        <dbReference type="Proteomes" id="UP000605970"/>
    </source>
</evidence>